<dbReference type="Pfam" id="PF13646">
    <property type="entry name" value="HEAT_2"/>
    <property type="match status" value="1"/>
</dbReference>
<dbReference type="Pfam" id="PF12796">
    <property type="entry name" value="Ank_2"/>
    <property type="match status" value="2"/>
</dbReference>
<feature type="repeat" description="ANK" evidence="3">
    <location>
        <begin position="557"/>
        <end position="589"/>
    </location>
</feature>
<dbReference type="InterPro" id="IPR011989">
    <property type="entry name" value="ARM-like"/>
</dbReference>
<dbReference type="Gene3D" id="1.25.40.20">
    <property type="entry name" value="Ankyrin repeat-containing domain"/>
    <property type="match status" value="3"/>
</dbReference>
<dbReference type="eggNOG" id="arCOG04004">
    <property type="taxonomic scope" value="Archaea"/>
</dbReference>
<dbReference type="InterPro" id="IPR004155">
    <property type="entry name" value="PBS_lyase_HEAT"/>
</dbReference>
<dbReference type="GO" id="GO:0006396">
    <property type="term" value="P:RNA processing"/>
    <property type="evidence" value="ECO:0007669"/>
    <property type="project" value="TreeGrafter"/>
</dbReference>
<organism evidence="4 5">
    <name type="scientific">Methanocella paludicola (strain DSM 17711 / JCM 13418 / NBRC 101707 / SANAE)</name>
    <dbReference type="NCBI Taxonomy" id="304371"/>
    <lineage>
        <taxon>Archaea</taxon>
        <taxon>Methanobacteriati</taxon>
        <taxon>Methanobacteriota</taxon>
        <taxon>Stenosarchaea group</taxon>
        <taxon>Methanomicrobia</taxon>
        <taxon>Methanocellales</taxon>
        <taxon>Methanocellaceae</taxon>
        <taxon>Methanocella</taxon>
    </lineage>
</organism>
<dbReference type="SMART" id="SM00567">
    <property type="entry name" value="EZ_HEAT"/>
    <property type="match status" value="6"/>
</dbReference>
<proteinExistence type="predicted"/>
<dbReference type="InterPro" id="IPR036770">
    <property type="entry name" value="Ankyrin_rpt-contain_sf"/>
</dbReference>
<dbReference type="InterPro" id="IPR016024">
    <property type="entry name" value="ARM-type_fold"/>
</dbReference>
<dbReference type="SUPFAM" id="SSF48403">
    <property type="entry name" value="Ankyrin repeat"/>
    <property type="match status" value="1"/>
</dbReference>
<dbReference type="GO" id="GO:0003723">
    <property type="term" value="F:RNA binding"/>
    <property type="evidence" value="ECO:0007669"/>
    <property type="project" value="TreeGrafter"/>
</dbReference>
<dbReference type="PROSITE" id="PS50077">
    <property type="entry name" value="HEAT_REPEAT"/>
    <property type="match status" value="1"/>
</dbReference>
<dbReference type="Pfam" id="PF03130">
    <property type="entry name" value="HEAT_PBS"/>
    <property type="match status" value="2"/>
</dbReference>
<evidence type="ECO:0000256" key="1">
    <source>
        <dbReference type="ARBA" id="ARBA00022737"/>
    </source>
</evidence>
<reference evidence="4 5" key="2">
    <citation type="journal article" date="2008" name="Int. J. Syst. Evol. Microbiol.">
        <title>Methanocella paludicola gen. nov., sp. nov., a methane-producing archaeon, the first isolate of the lineage 'Rice Cluster I', and proposal of the new archaeal order Methanocellales ord. nov.</title>
        <authorList>
            <person name="Sakai S."/>
            <person name="Imachi H."/>
            <person name="Hanada S."/>
            <person name="Ohashi A."/>
            <person name="Harada H."/>
            <person name="Kamagata Y."/>
        </authorList>
    </citation>
    <scope>NUCLEOTIDE SEQUENCE [LARGE SCALE GENOMIC DNA]</scope>
    <source>
        <strain evidence="5">DSM 17711 / JCM 13418 / NBRC 101707 / SANAE</strain>
    </source>
</reference>
<keyword evidence="2 3" id="KW-0040">ANK repeat</keyword>
<dbReference type="PANTHER" id="PTHR24141">
    <property type="entry name" value="2-5A-DEPENDENT RIBONUCLEASE"/>
    <property type="match status" value="1"/>
</dbReference>
<feature type="repeat" description="ANK" evidence="3">
    <location>
        <begin position="656"/>
        <end position="688"/>
    </location>
</feature>
<keyword evidence="1" id="KW-0677">Repeat</keyword>
<dbReference type="Pfam" id="PF00023">
    <property type="entry name" value="Ank"/>
    <property type="match status" value="1"/>
</dbReference>
<evidence type="ECO:0000313" key="4">
    <source>
        <dbReference type="EMBL" id="BAI61846.1"/>
    </source>
</evidence>
<name>D1YZH4_METPS</name>
<dbReference type="eggNOG" id="arCOG02967">
    <property type="taxonomic scope" value="Archaea"/>
</dbReference>
<dbReference type="InParanoid" id="D1YZH4"/>
<dbReference type="PATRIC" id="fig|304371.9.peg.1813"/>
<reference evidence="5" key="3">
    <citation type="journal article" date="2011" name="PLoS ONE">
        <title>Genome sequence of a mesophilic hydrogenotrophic methanogen Methanocella paludicola, the first cultivated representative of the order Methanocellales.</title>
        <authorList>
            <person name="Sakai S."/>
            <person name="Takaki Y."/>
            <person name="Shimamura S."/>
            <person name="Sekine M."/>
            <person name="Tajima T."/>
            <person name="Kosugi H."/>
            <person name="Ichikawa N."/>
            <person name="Tasumi E."/>
            <person name="Hiraki A.T."/>
            <person name="Shimizu A."/>
            <person name="Kato Y."/>
            <person name="Nishiko R."/>
            <person name="Mori K."/>
            <person name="Fujita N."/>
            <person name="Imachi H."/>
            <person name="Takai K."/>
        </authorList>
    </citation>
    <scope>NUCLEOTIDE SEQUENCE [LARGE SCALE GENOMIC DNA]</scope>
    <source>
        <strain evidence="5">DSM 17711 / JCM 13418 / NBRC 101707 / SANAE</strain>
    </source>
</reference>
<evidence type="ECO:0000313" key="5">
    <source>
        <dbReference type="Proteomes" id="UP000001882"/>
    </source>
</evidence>
<dbReference type="Gene3D" id="1.25.10.10">
    <property type="entry name" value="Leucine-rich Repeat Variant"/>
    <property type="match status" value="3"/>
</dbReference>
<keyword evidence="5" id="KW-1185">Reference proteome</keyword>
<feature type="repeat" description="ANK" evidence="3">
    <location>
        <begin position="689"/>
        <end position="721"/>
    </location>
</feature>
<accession>D1YZH4</accession>
<dbReference type="PROSITE" id="PS50297">
    <property type="entry name" value="ANK_REP_REGION"/>
    <property type="match status" value="6"/>
</dbReference>
<dbReference type="KEGG" id="mpd:MCP_1774"/>
<feature type="repeat" description="ANK" evidence="3">
    <location>
        <begin position="623"/>
        <end position="655"/>
    </location>
</feature>
<protein>
    <submittedName>
        <fullName evidence="4">Uncharacterized protein</fullName>
    </submittedName>
</protein>
<dbReference type="SUPFAM" id="SSF48371">
    <property type="entry name" value="ARM repeat"/>
    <property type="match status" value="1"/>
</dbReference>
<evidence type="ECO:0000256" key="2">
    <source>
        <dbReference type="ARBA" id="ARBA00023043"/>
    </source>
</evidence>
<dbReference type="GO" id="GO:0004540">
    <property type="term" value="F:RNA nuclease activity"/>
    <property type="evidence" value="ECO:0007669"/>
    <property type="project" value="TreeGrafter"/>
</dbReference>
<sequence length="781" mass="85052">MFGLGKPDVNKLESRRDINGLVKALDYKNDTIVRQNAIKALAKIGGDSVVGSILTAFNDRDAQVRCEAARAFKTIRNSRAIDPLKKLLRDEEPSVRACAAETLKSMNWIPGNDELSARFYIVISDWDKCADLGAIAVDPLMSVLNNLDKDDLRRVNIIKALGKTGNAYAIESVIKDPKNFDYLEKVAKAILNEPNPRYIEFLIKLVAEGNKSGLASISIAADYAAKALGKIHDKRVVQLLINYLATDIYLSRATNVVRALAEIGDPSAIEPLVNLLEPKRSRNSNSDRDFHVGVASALEKLQWQPGKDRSGAYYWVWKKNWAKCVEIGSPAVEPLLADCSTHWEAIEALGLIGDKRAVIPLTGAFENIGLGGWEGAKLWYDVSANALARIGDTRAIEPLFKLYTGRYWRAKTVGEAIAILIKKDPQPLIRYMNVNDRSISGDAEKLLRMAGYSGVLNASTQALNNGGSNVIEPASETNHKITAGNTPKLDKTVTKSNENTTMYEYNDDKHLPIKASSGLEPQGMKGSALIDAVRAKNCDSLRELLISGTNPNTFDEDGFTALILAVYTGKTCIIELLIKAGANPNLTDKNNNATLHHAVSLGHKDIVELLIKAGANPNLTDKNSFMALSRAANLGHKDIVELLIKAGSNLDIKDINGRTALIYAVRNRHKDIVELLIKAGSNLDIKDITGCTALIYAASLGHKDIVELLIKSNANLDIQDIPGSTALIYAASLGHKDIVELLIKAKANPNLIDKTGMNALAYSEASGYKDIALIIENASKF</sequence>
<dbReference type="Proteomes" id="UP000001882">
    <property type="component" value="Chromosome"/>
</dbReference>
<gene>
    <name evidence="4" type="ordered locus">MCP_1774</name>
</gene>
<dbReference type="SMART" id="SM00248">
    <property type="entry name" value="ANK"/>
    <property type="match status" value="8"/>
</dbReference>
<dbReference type="AlphaFoldDB" id="D1YZH4"/>
<dbReference type="InterPro" id="IPR002110">
    <property type="entry name" value="Ankyrin_rpt"/>
</dbReference>
<dbReference type="PROSITE" id="PS50088">
    <property type="entry name" value="ANK_REPEAT"/>
    <property type="match status" value="6"/>
</dbReference>
<dbReference type="InterPro" id="IPR021133">
    <property type="entry name" value="HEAT_type_2"/>
</dbReference>
<dbReference type="EMBL" id="AP011532">
    <property type="protein sequence ID" value="BAI61846.1"/>
    <property type="molecule type" value="Genomic_DNA"/>
</dbReference>
<feature type="repeat" description="ANK" evidence="3">
    <location>
        <begin position="590"/>
        <end position="622"/>
    </location>
</feature>
<feature type="repeat" description="ANK" evidence="3">
    <location>
        <begin position="722"/>
        <end position="754"/>
    </location>
</feature>
<reference evidence="4 5" key="1">
    <citation type="journal article" date="2007" name="Appl. Environ. Microbiol.">
        <title>Isolation of key methanogens for global methane emission from rice paddy fields: a novel isolate affiliated with the clone cluster rice cluster I.</title>
        <authorList>
            <person name="Sakai S."/>
            <person name="Imachi H."/>
            <person name="Sekiguchi Y."/>
            <person name="Ohashi A."/>
            <person name="Harada H."/>
            <person name="Kamagata Y."/>
        </authorList>
    </citation>
    <scope>NUCLEOTIDE SEQUENCE [LARGE SCALE GENOMIC DNA]</scope>
    <source>
        <strain evidence="5">DSM 17711 / JCM 13418 / NBRC 101707 / SANAE</strain>
    </source>
</reference>
<dbReference type="STRING" id="304371.MCP_1774"/>
<dbReference type="PANTHER" id="PTHR24141:SF1">
    <property type="entry name" value="2-5A-DEPENDENT RIBONUCLEASE"/>
    <property type="match status" value="1"/>
</dbReference>
<evidence type="ECO:0000256" key="3">
    <source>
        <dbReference type="PROSITE-ProRule" id="PRU00023"/>
    </source>
</evidence>